<dbReference type="EMBL" id="RCHT01000001">
    <property type="protein sequence ID" value="RLL14760.1"/>
    <property type="molecule type" value="Genomic_DNA"/>
</dbReference>
<protein>
    <recommendedName>
        <fullName evidence="1">Smr domain-containing protein</fullName>
    </recommendedName>
</protein>
<name>A0A498CT41_9FIRM</name>
<organism evidence="2 3">
    <name type="scientific">Anaerotruncus massiliensis</name>
    <name type="common">ex Liu et al. 2021</name>
    <dbReference type="NCBI Taxonomy" id="2321404"/>
    <lineage>
        <taxon>Bacteria</taxon>
        <taxon>Bacillati</taxon>
        <taxon>Bacillota</taxon>
        <taxon>Clostridia</taxon>
        <taxon>Eubacteriales</taxon>
        <taxon>Oscillospiraceae</taxon>
        <taxon>Anaerotruncus</taxon>
    </lineage>
</organism>
<feature type="domain" description="Smr" evidence="1">
    <location>
        <begin position="13"/>
        <end position="66"/>
    </location>
</feature>
<proteinExistence type="predicted"/>
<dbReference type="InterPro" id="IPR002625">
    <property type="entry name" value="Smr_dom"/>
</dbReference>
<gene>
    <name evidence="2" type="ORF">D4A47_01915</name>
</gene>
<sequence>MVAAVNLEAGMPTVEIALRRLELGLSDARMRHAAAVRLIHGYGSSGRGGAIHDGVHSHLARMKSQGKIREFVPGEEFSPFSQQARNALALCPELSRDRDFARENRGVTLVVL</sequence>
<reference evidence="2 3" key="1">
    <citation type="submission" date="2018-10" db="EMBL/GenBank/DDBJ databases">
        <title>Anaerotruncus faecis sp. nov., isolated from human feces.</title>
        <authorList>
            <person name="Wang Y.-J."/>
        </authorList>
    </citation>
    <scope>NUCLEOTIDE SEQUENCE [LARGE SCALE GENOMIC DNA]</scope>
    <source>
        <strain evidence="2 3">22A2-44</strain>
    </source>
</reference>
<dbReference type="Gene3D" id="3.30.1370.110">
    <property type="match status" value="1"/>
</dbReference>
<accession>A0A498CT41</accession>
<dbReference type="AlphaFoldDB" id="A0A498CT41"/>
<keyword evidence="3" id="KW-1185">Reference proteome</keyword>
<dbReference type="Proteomes" id="UP000276301">
    <property type="component" value="Unassembled WGS sequence"/>
</dbReference>
<evidence type="ECO:0000313" key="2">
    <source>
        <dbReference type="EMBL" id="RLL14760.1"/>
    </source>
</evidence>
<evidence type="ECO:0000259" key="1">
    <source>
        <dbReference type="Pfam" id="PF01713"/>
    </source>
</evidence>
<dbReference type="RefSeq" id="WP_101551182.1">
    <property type="nucleotide sequence ID" value="NZ_DBGCTL010000037.1"/>
</dbReference>
<comment type="caution">
    <text evidence="2">The sequence shown here is derived from an EMBL/GenBank/DDBJ whole genome shotgun (WGS) entry which is preliminary data.</text>
</comment>
<dbReference type="Pfam" id="PF01713">
    <property type="entry name" value="Smr"/>
    <property type="match status" value="1"/>
</dbReference>
<dbReference type="InterPro" id="IPR036063">
    <property type="entry name" value="Smr_dom_sf"/>
</dbReference>
<evidence type="ECO:0000313" key="3">
    <source>
        <dbReference type="Proteomes" id="UP000276301"/>
    </source>
</evidence>